<keyword evidence="2" id="KW-0238">DNA-binding</keyword>
<dbReference type="PANTHER" id="PTHR30154">
    <property type="entry name" value="LEUCINE-RESPONSIVE REGULATORY PROTEIN"/>
    <property type="match status" value="1"/>
</dbReference>
<evidence type="ECO:0000313" key="7">
    <source>
        <dbReference type="EMBL" id="TSD64284.1"/>
    </source>
</evidence>
<dbReference type="EMBL" id="VLNT01000004">
    <property type="protein sequence ID" value="TSD64284.1"/>
    <property type="molecule type" value="Genomic_DNA"/>
</dbReference>
<dbReference type="GO" id="GO:0043565">
    <property type="term" value="F:sequence-specific DNA binding"/>
    <property type="evidence" value="ECO:0007669"/>
    <property type="project" value="InterPro"/>
</dbReference>
<keyword evidence="3" id="KW-0804">Transcription</keyword>
<protein>
    <submittedName>
        <fullName evidence="7">AsnC family transcriptional regulator</fullName>
    </submittedName>
</protein>
<evidence type="ECO:0000313" key="8">
    <source>
        <dbReference type="Proteomes" id="UP000316988"/>
    </source>
</evidence>
<dbReference type="Gene3D" id="1.10.10.10">
    <property type="entry name" value="Winged helix-like DNA-binding domain superfamily/Winged helix DNA-binding domain"/>
    <property type="match status" value="2"/>
</dbReference>
<sequence length="365" mass="40684">MNDDTSRRKSQRRRLTLPENSVVLKESDLTLIDALAADPRATWKEIGRAVDSDATTCARRWKRLEETRLAWLVAQPFSATGVSSSFIDLSCQPGHAATVGEQLSALPSVTSAEMVLGDYDLHLTVLQSAEPSTVEVLDRELAAITGVRRQRKQLILRTFKDGSRWRVGALEKAAYRRIDYDRTTRPIVSRYRPHPLDRRIIALLLHDVRTPVRTMAERLDGNPTLIKRRIDILRQCGQIALRVDCARPYLPLSQSITLWASVPAPQLSDVGTMLAAEPQTRIVAETLGTEANLVFSLLVNQPSEASAVESHLLSQFPQVRVVDRAVGIRYFKRVMHLLGPDGRNAGTTDLPDTVTSSWQLDQPVG</sequence>
<dbReference type="SMART" id="SM00344">
    <property type="entry name" value="HTH_ASNC"/>
    <property type="match status" value="1"/>
</dbReference>
<dbReference type="Gene3D" id="3.30.70.920">
    <property type="match status" value="1"/>
</dbReference>
<gene>
    <name evidence="7" type="ORF">FNM00_06980</name>
</gene>
<dbReference type="InterPro" id="IPR036390">
    <property type="entry name" value="WH_DNA-bd_sf"/>
</dbReference>
<comment type="caution">
    <text evidence="7">The sequence shown here is derived from an EMBL/GenBank/DDBJ whole genome shotgun (WGS) entry which is preliminary data.</text>
</comment>
<keyword evidence="1" id="KW-0805">Transcription regulation</keyword>
<reference evidence="7 8" key="1">
    <citation type="submission" date="2019-07" db="EMBL/GenBank/DDBJ databases">
        <authorList>
            <person name="Zhao L.H."/>
        </authorList>
    </citation>
    <scope>NUCLEOTIDE SEQUENCE [LARGE SCALE GENOMIC DNA]</scope>
    <source>
        <strain evidence="7 8">Co35</strain>
    </source>
</reference>
<dbReference type="InterPro" id="IPR019887">
    <property type="entry name" value="Tscrpt_reg_AsnC/Lrp_C"/>
</dbReference>
<feature type="compositionally biased region" description="Polar residues" evidence="4">
    <location>
        <begin position="353"/>
        <end position="365"/>
    </location>
</feature>
<feature type="domain" description="Transcription regulator AsnC/Lrp ligand binding" evidence="5">
    <location>
        <begin position="88"/>
        <end position="157"/>
    </location>
</feature>
<dbReference type="InterPro" id="IPR011008">
    <property type="entry name" value="Dimeric_a/b-barrel"/>
</dbReference>
<dbReference type="SUPFAM" id="SSF54909">
    <property type="entry name" value="Dimeric alpha+beta barrel"/>
    <property type="match status" value="1"/>
</dbReference>
<organism evidence="7 8">
    <name type="scientific">Aeromicrobium piscarium</name>
    <dbReference type="NCBI Taxonomy" id="2590901"/>
    <lineage>
        <taxon>Bacteria</taxon>
        <taxon>Bacillati</taxon>
        <taxon>Actinomycetota</taxon>
        <taxon>Actinomycetes</taxon>
        <taxon>Propionibacteriales</taxon>
        <taxon>Nocardioidaceae</taxon>
        <taxon>Aeromicrobium</taxon>
    </lineage>
</organism>
<name>A0A554SD67_9ACTN</name>
<evidence type="ECO:0000259" key="5">
    <source>
        <dbReference type="Pfam" id="PF01037"/>
    </source>
</evidence>
<dbReference type="GO" id="GO:0005829">
    <property type="term" value="C:cytosol"/>
    <property type="evidence" value="ECO:0007669"/>
    <property type="project" value="TreeGrafter"/>
</dbReference>
<dbReference type="Pfam" id="PF13404">
    <property type="entry name" value="HTH_AsnC-type"/>
    <property type="match status" value="1"/>
</dbReference>
<proteinExistence type="predicted"/>
<evidence type="ECO:0000256" key="4">
    <source>
        <dbReference type="SAM" id="MobiDB-lite"/>
    </source>
</evidence>
<feature type="region of interest" description="Disordered" evidence="4">
    <location>
        <begin position="342"/>
        <end position="365"/>
    </location>
</feature>
<feature type="domain" description="HTH asnC-type" evidence="6">
    <location>
        <begin position="27"/>
        <end position="65"/>
    </location>
</feature>
<evidence type="ECO:0000256" key="1">
    <source>
        <dbReference type="ARBA" id="ARBA00023015"/>
    </source>
</evidence>
<evidence type="ECO:0000256" key="2">
    <source>
        <dbReference type="ARBA" id="ARBA00023125"/>
    </source>
</evidence>
<evidence type="ECO:0000256" key="3">
    <source>
        <dbReference type="ARBA" id="ARBA00023163"/>
    </source>
</evidence>
<accession>A0A554SD67</accession>
<dbReference type="AlphaFoldDB" id="A0A554SD67"/>
<dbReference type="InterPro" id="IPR019888">
    <property type="entry name" value="Tscrpt_reg_AsnC-like"/>
</dbReference>
<dbReference type="Proteomes" id="UP000316988">
    <property type="component" value="Unassembled WGS sequence"/>
</dbReference>
<dbReference type="InterPro" id="IPR036388">
    <property type="entry name" value="WH-like_DNA-bd_sf"/>
</dbReference>
<dbReference type="InterPro" id="IPR000485">
    <property type="entry name" value="AsnC-type_HTH_dom"/>
</dbReference>
<dbReference type="SUPFAM" id="SSF46785">
    <property type="entry name" value="Winged helix' DNA-binding domain"/>
    <property type="match status" value="2"/>
</dbReference>
<evidence type="ECO:0000259" key="6">
    <source>
        <dbReference type="Pfam" id="PF13404"/>
    </source>
</evidence>
<dbReference type="GO" id="GO:0043200">
    <property type="term" value="P:response to amino acid"/>
    <property type="evidence" value="ECO:0007669"/>
    <property type="project" value="TreeGrafter"/>
</dbReference>
<dbReference type="PANTHER" id="PTHR30154:SF34">
    <property type="entry name" value="TRANSCRIPTIONAL REGULATOR AZLB"/>
    <property type="match status" value="1"/>
</dbReference>
<dbReference type="Pfam" id="PF01037">
    <property type="entry name" value="AsnC_trans_reg"/>
    <property type="match status" value="1"/>
</dbReference>
<keyword evidence="8" id="KW-1185">Reference proteome</keyword>